<comment type="similarity">
    <text evidence="2">Belongs to the LysR transcriptional regulatory family.</text>
</comment>
<dbReference type="EMBL" id="LLYA01000167">
    <property type="protein sequence ID" value="KRR22191.1"/>
    <property type="molecule type" value="Genomic_DNA"/>
</dbReference>
<dbReference type="AlphaFoldDB" id="A0A0R3MVH1"/>
<dbReference type="InterPro" id="IPR036388">
    <property type="entry name" value="WH-like_DNA-bd_sf"/>
</dbReference>
<comment type="function">
    <text evidence="1">NodD regulates the expression of the nodABCFE genes which encode other nodulation proteins. NodD is also a negative regulator of its own expression. Binds flavonoids as inducers.</text>
</comment>
<gene>
    <name evidence="7" type="ORF">CQ13_30145</name>
</gene>
<evidence type="ECO:0000256" key="5">
    <source>
        <dbReference type="ARBA" id="ARBA00023163"/>
    </source>
</evidence>
<evidence type="ECO:0000313" key="8">
    <source>
        <dbReference type="Proteomes" id="UP000052023"/>
    </source>
</evidence>
<dbReference type="SUPFAM" id="SSF46785">
    <property type="entry name" value="Winged helix' DNA-binding domain"/>
    <property type="match status" value="1"/>
</dbReference>
<keyword evidence="5" id="KW-0804">Transcription</keyword>
<accession>A0A0R3MVH1</accession>
<dbReference type="GO" id="GO:0003700">
    <property type="term" value="F:DNA-binding transcription factor activity"/>
    <property type="evidence" value="ECO:0007669"/>
    <property type="project" value="InterPro"/>
</dbReference>
<dbReference type="Gene3D" id="1.10.10.10">
    <property type="entry name" value="Winged helix-like DNA-binding domain superfamily/Winged helix DNA-binding domain"/>
    <property type="match status" value="1"/>
</dbReference>
<sequence length="332" mass="36150">MNDLPRIQALRCFITVAREGTVSRAATLLHLTQPAVSLQLKGLEESTGLQLFNRTPGGFTLTEAGAALLPLAHRTVSASADFRTAADSLRESLRGTLRVGTILDPESIRLGPFVRSLATSSKKTEVFLRYGMTEDVLAQIGRGELDVGYYIDATPAEFLTSGMLSERTIDDGKFQLMALARFDYRVIAPLQWSGKVLGKDWAGLADLPWIGTPHDSAHRRLLDDVFRPIGSSPKRIAFADQEEAMIDLVEGGNGLGLARDSVLDRVTGKRNFVIADKVALTCDLGFACLTSRRHEPMIAQAFSAMQAVWDLKPASTAPAPIEAARSRKSARR</sequence>
<evidence type="ECO:0000256" key="3">
    <source>
        <dbReference type="ARBA" id="ARBA00023015"/>
    </source>
</evidence>
<keyword evidence="4" id="KW-0238">DNA-binding</keyword>
<dbReference type="OrthoDB" id="9791253at2"/>
<dbReference type="PRINTS" id="PR00039">
    <property type="entry name" value="HTHLYSR"/>
</dbReference>
<comment type="caution">
    <text evidence="7">The sequence shown here is derived from an EMBL/GenBank/DDBJ whole genome shotgun (WGS) entry which is preliminary data.</text>
</comment>
<dbReference type="Pfam" id="PF03466">
    <property type="entry name" value="LysR_substrate"/>
    <property type="match status" value="1"/>
</dbReference>
<feature type="domain" description="HTH lysR-type" evidence="6">
    <location>
        <begin position="5"/>
        <end position="62"/>
    </location>
</feature>
<organism evidence="7 8">
    <name type="scientific">Bradyrhizobium retamae</name>
    <dbReference type="NCBI Taxonomy" id="1300035"/>
    <lineage>
        <taxon>Bacteria</taxon>
        <taxon>Pseudomonadati</taxon>
        <taxon>Pseudomonadota</taxon>
        <taxon>Alphaproteobacteria</taxon>
        <taxon>Hyphomicrobiales</taxon>
        <taxon>Nitrobacteraceae</taxon>
        <taxon>Bradyrhizobium</taxon>
    </lineage>
</organism>
<dbReference type="CDD" id="cd05466">
    <property type="entry name" value="PBP2_LTTR_substrate"/>
    <property type="match status" value="1"/>
</dbReference>
<name>A0A0R3MVH1_9BRAD</name>
<dbReference type="Proteomes" id="UP000052023">
    <property type="component" value="Unassembled WGS sequence"/>
</dbReference>
<dbReference type="PANTHER" id="PTHR30126:SF40">
    <property type="entry name" value="HTH-TYPE TRANSCRIPTIONAL REGULATOR GLTR"/>
    <property type="match status" value="1"/>
</dbReference>
<dbReference type="Pfam" id="PF00126">
    <property type="entry name" value="HTH_1"/>
    <property type="match status" value="1"/>
</dbReference>
<evidence type="ECO:0000256" key="4">
    <source>
        <dbReference type="ARBA" id="ARBA00023125"/>
    </source>
</evidence>
<reference evidence="7 8" key="1">
    <citation type="submission" date="2014-03" db="EMBL/GenBank/DDBJ databases">
        <title>Bradyrhizobium valentinum sp. nov., isolated from effective nodules of Lupinus mariae-josephae, a lupine endemic of basic-lime soils in Eastern Spain.</title>
        <authorList>
            <person name="Duran D."/>
            <person name="Rey L."/>
            <person name="Navarro A."/>
            <person name="Busquets A."/>
            <person name="Imperial J."/>
            <person name="Ruiz-Argueso T."/>
        </authorList>
    </citation>
    <scope>NUCLEOTIDE SEQUENCE [LARGE SCALE GENOMIC DNA]</scope>
    <source>
        <strain evidence="7 8">Ro19</strain>
    </source>
</reference>
<dbReference type="RefSeq" id="WP_057845428.1">
    <property type="nucleotide sequence ID" value="NZ_LLYA01000167.1"/>
</dbReference>
<dbReference type="InterPro" id="IPR000847">
    <property type="entry name" value="LysR_HTH_N"/>
</dbReference>
<keyword evidence="8" id="KW-1185">Reference proteome</keyword>
<dbReference type="InterPro" id="IPR036390">
    <property type="entry name" value="WH_DNA-bd_sf"/>
</dbReference>
<dbReference type="GO" id="GO:0000976">
    <property type="term" value="F:transcription cis-regulatory region binding"/>
    <property type="evidence" value="ECO:0007669"/>
    <property type="project" value="TreeGrafter"/>
</dbReference>
<evidence type="ECO:0000259" key="6">
    <source>
        <dbReference type="PROSITE" id="PS50931"/>
    </source>
</evidence>
<protein>
    <submittedName>
        <fullName evidence="7">LysR family transcriptional regulator</fullName>
    </submittedName>
</protein>
<dbReference type="FunFam" id="1.10.10.10:FF:000001">
    <property type="entry name" value="LysR family transcriptional regulator"/>
    <property type="match status" value="1"/>
</dbReference>
<dbReference type="PANTHER" id="PTHR30126">
    <property type="entry name" value="HTH-TYPE TRANSCRIPTIONAL REGULATOR"/>
    <property type="match status" value="1"/>
</dbReference>
<keyword evidence="3" id="KW-0805">Transcription regulation</keyword>
<evidence type="ECO:0000256" key="1">
    <source>
        <dbReference type="ARBA" id="ARBA00003502"/>
    </source>
</evidence>
<evidence type="ECO:0000313" key="7">
    <source>
        <dbReference type="EMBL" id="KRR22191.1"/>
    </source>
</evidence>
<dbReference type="PROSITE" id="PS50931">
    <property type="entry name" value="HTH_LYSR"/>
    <property type="match status" value="1"/>
</dbReference>
<dbReference type="InterPro" id="IPR005119">
    <property type="entry name" value="LysR_subst-bd"/>
</dbReference>
<evidence type="ECO:0000256" key="2">
    <source>
        <dbReference type="ARBA" id="ARBA00009437"/>
    </source>
</evidence>
<dbReference type="SUPFAM" id="SSF53850">
    <property type="entry name" value="Periplasmic binding protein-like II"/>
    <property type="match status" value="1"/>
</dbReference>
<dbReference type="Gene3D" id="3.40.190.10">
    <property type="entry name" value="Periplasmic binding protein-like II"/>
    <property type="match status" value="2"/>
</dbReference>
<proteinExistence type="inferred from homology"/>